<reference evidence="4 5" key="2">
    <citation type="submission" date="2020-08" db="EMBL/GenBank/DDBJ databases">
        <authorList>
            <person name="Partida-Martinez L."/>
            <person name="Huntemann M."/>
            <person name="Clum A."/>
            <person name="Wang J."/>
            <person name="Palaniappan K."/>
            <person name="Ritter S."/>
            <person name="Chen I.-M."/>
            <person name="Stamatis D."/>
            <person name="Reddy T."/>
            <person name="O'Malley R."/>
            <person name="Daum C."/>
            <person name="Shapiro N."/>
            <person name="Ivanova N."/>
            <person name="Kyrpides N."/>
            <person name="Woyke T."/>
        </authorList>
    </citation>
    <scope>NUCLEOTIDE SEQUENCE [LARGE SCALE GENOMIC DNA]</scope>
    <source>
        <strain evidence="4 5">RAS26</strain>
    </source>
</reference>
<evidence type="ECO:0000256" key="1">
    <source>
        <dbReference type="SAM" id="MobiDB-lite"/>
    </source>
</evidence>
<dbReference type="RefSeq" id="WP_183294482.1">
    <property type="nucleotide sequence ID" value="NZ_JACHVX010000001.1"/>
</dbReference>
<dbReference type="PROSITE" id="PS51178">
    <property type="entry name" value="PASTA"/>
    <property type="match status" value="3"/>
</dbReference>
<protein>
    <submittedName>
        <fullName evidence="4">Beta-lactam-binding protein with PASTA domain</fullName>
    </submittedName>
</protein>
<dbReference type="Pfam" id="PF03793">
    <property type="entry name" value="PASTA"/>
    <property type="match status" value="2"/>
</dbReference>
<accession>A0A7W4UDC2</accession>
<dbReference type="CDD" id="cd06577">
    <property type="entry name" value="PASTA_pknB"/>
    <property type="match status" value="3"/>
</dbReference>
<keyword evidence="2" id="KW-1133">Transmembrane helix</keyword>
<reference evidence="4 5" key="1">
    <citation type="submission" date="2020-08" db="EMBL/GenBank/DDBJ databases">
        <title>The Agave Microbiome: Exploring the role of microbial communities in plant adaptations to desert environments.</title>
        <authorList>
            <person name="Partida-Martinez L.P."/>
        </authorList>
    </citation>
    <scope>NUCLEOTIDE SEQUENCE [LARGE SCALE GENOMIC DNA]</scope>
    <source>
        <strain evidence="4 5">RAS26</strain>
    </source>
</reference>
<feature type="region of interest" description="Disordered" evidence="1">
    <location>
        <begin position="386"/>
        <end position="424"/>
    </location>
</feature>
<evidence type="ECO:0000259" key="3">
    <source>
        <dbReference type="PROSITE" id="PS51178"/>
    </source>
</evidence>
<feature type="transmembrane region" description="Helical" evidence="2">
    <location>
        <begin position="61"/>
        <end position="82"/>
    </location>
</feature>
<feature type="domain" description="PASTA" evidence="3">
    <location>
        <begin position="549"/>
        <end position="612"/>
    </location>
</feature>
<feature type="domain" description="PASTA" evidence="3">
    <location>
        <begin position="613"/>
        <end position="677"/>
    </location>
</feature>
<dbReference type="EMBL" id="JACHVX010000001">
    <property type="protein sequence ID" value="MBB2921468.1"/>
    <property type="molecule type" value="Genomic_DNA"/>
</dbReference>
<sequence>MELLKPWHGQAYVMRLEPSRRFSTILGVVLVGLSLGGLLWLRGQRESASATTSGGRMAPDTLSFFTWGATAFLVLGFVTALVNGRRWLLMRRIVTMSTSRDGRALRPRTEWTVEGARAQRVPRLSIENGWTGRDAPVERRLRRVTGTSNVTGGRPMRMAYLRLFDNQPRSRTFLQGAWREFGYVYMLRSASSVSPGELRELRRYGIDKLFVSSRSELRSELTLENQAPQLTRFRVFRHLAPTVVRTYDRYGAFPPVAVLCHGSFWRAAVDELLLRVDAVCLDLSGFRPKHQGTGYELQRVIDRFPIERVLFLADPTSNLTFLSHVLDSAWQQMAADSPNATGDARTTHLAITDRLQTTVTRNASGQEIRRETRLLARRKQTRRIAAGLQSVLSSAPPVRREPWGTPASAPSPDDESRTSGGVPRSSPIGWVAALALTGATALGLATAAPGLAVGAYGSVEADLPSGDPSSGVSSAADVVTVPDVLGDDVHSATQRLQELGFEASVTPVPYDAPLGVVIYQWPTAGTTADRGTGVQLEVSAGPESPSHGGTTEVPSLIGVDIEVAETLLSQRELRSYVVPTDSPEPAGMVLDCVPGEGEPVVQGTTVQLAVASGRNTIPDVLLRTLEDAETLMNEAGFAVELTMLETDEAEAGLVVHQSEPAGASAKLGSIVALTVAVPPIMDVPPMESPALDPSAASTITPTP</sequence>
<keyword evidence="2" id="KW-0472">Membrane</keyword>
<feature type="domain" description="PASTA" evidence="3">
    <location>
        <begin position="475"/>
        <end position="540"/>
    </location>
</feature>
<evidence type="ECO:0000313" key="5">
    <source>
        <dbReference type="Proteomes" id="UP000518206"/>
    </source>
</evidence>
<comment type="caution">
    <text evidence="4">The sequence shown here is derived from an EMBL/GenBank/DDBJ whole genome shotgun (WGS) entry which is preliminary data.</text>
</comment>
<dbReference type="Gene3D" id="3.30.10.20">
    <property type="match status" value="3"/>
</dbReference>
<evidence type="ECO:0000256" key="2">
    <source>
        <dbReference type="SAM" id="Phobius"/>
    </source>
</evidence>
<keyword evidence="2" id="KW-0812">Transmembrane</keyword>
<feature type="transmembrane region" description="Helical" evidence="2">
    <location>
        <begin position="21"/>
        <end position="41"/>
    </location>
</feature>
<evidence type="ECO:0000313" key="4">
    <source>
        <dbReference type="EMBL" id="MBB2921468.1"/>
    </source>
</evidence>
<dbReference type="InterPro" id="IPR005543">
    <property type="entry name" value="PASTA_dom"/>
</dbReference>
<gene>
    <name evidence="4" type="ORF">FHR80_000362</name>
</gene>
<name>A0A7W4UDC2_9CELL</name>
<organism evidence="4 5">
    <name type="scientific">Cellulomonas cellasea</name>
    <dbReference type="NCBI Taxonomy" id="43670"/>
    <lineage>
        <taxon>Bacteria</taxon>
        <taxon>Bacillati</taxon>
        <taxon>Actinomycetota</taxon>
        <taxon>Actinomycetes</taxon>
        <taxon>Micrococcales</taxon>
        <taxon>Cellulomonadaceae</taxon>
        <taxon>Cellulomonas</taxon>
    </lineage>
</organism>
<dbReference type="Proteomes" id="UP000518206">
    <property type="component" value="Unassembled WGS sequence"/>
</dbReference>
<proteinExistence type="predicted"/>
<dbReference type="SMART" id="SM00740">
    <property type="entry name" value="PASTA"/>
    <property type="match status" value="3"/>
</dbReference>
<dbReference type="AlphaFoldDB" id="A0A7W4UDC2"/>